<dbReference type="PROSITE" id="PS51186">
    <property type="entry name" value="GNAT"/>
    <property type="match status" value="1"/>
</dbReference>
<sequence>MNSYVREANKSDRSKIYRVEETAFGEIDEAVLVEKLVADPTSQPTVSLLAFDDDEAVGHILFTKGSLASAGEELSIMILGPLAVIPDYQKRGIGGQLIEEGLHRLREAKTDLVFVLGHIEYYPRHGFKPALPLGFLPPYPTKKGLEDAWMVLDLSKEGKLDRYSGQVQCAEAFMLPEYW</sequence>
<dbReference type="SUPFAM" id="SSF55729">
    <property type="entry name" value="Acyl-CoA N-acyltransferases (Nat)"/>
    <property type="match status" value="1"/>
</dbReference>
<gene>
    <name evidence="2" type="ORF">I6N96_01295</name>
</gene>
<dbReference type="Gene3D" id="3.40.630.30">
    <property type="match status" value="1"/>
</dbReference>
<dbReference type="InterPro" id="IPR016181">
    <property type="entry name" value="Acyl_CoA_acyltransferase"/>
</dbReference>
<dbReference type="EMBL" id="JAEDXU010000001">
    <property type="protein sequence ID" value="MBP1044897.1"/>
    <property type="molecule type" value="Genomic_DNA"/>
</dbReference>
<comment type="caution">
    <text evidence="2">The sequence shown here is derived from an EMBL/GenBank/DDBJ whole genome shotgun (WGS) entry which is preliminary data.</text>
</comment>
<dbReference type="CDD" id="cd04301">
    <property type="entry name" value="NAT_SF"/>
    <property type="match status" value="1"/>
</dbReference>
<evidence type="ECO:0000313" key="3">
    <source>
        <dbReference type="Proteomes" id="UP000673375"/>
    </source>
</evidence>
<organism evidence="2 3">
    <name type="scientific">Enterococcus larvae</name>
    <dbReference type="NCBI Taxonomy" id="2794352"/>
    <lineage>
        <taxon>Bacteria</taxon>
        <taxon>Bacillati</taxon>
        <taxon>Bacillota</taxon>
        <taxon>Bacilli</taxon>
        <taxon>Lactobacillales</taxon>
        <taxon>Enterococcaceae</taxon>
        <taxon>Enterococcus</taxon>
    </lineage>
</organism>
<reference evidence="2 3" key="1">
    <citation type="submission" date="2020-12" db="EMBL/GenBank/DDBJ databases">
        <title>Vagococcus allomyrinae sp. nov. and Enterococcus lavae sp. nov., isolated from the larvae of Allomyrina dichotoma.</title>
        <authorList>
            <person name="Lee S.D."/>
        </authorList>
    </citation>
    <scope>NUCLEOTIDE SEQUENCE [LARGE SCALE GENOMIC DNA]</scope>
    <source>
        <strain evidence="2 3">BWM-S5</strain>
    </source>
</reference>
<protein>
    <submittedName>
        <fullName evidence="2">N-acetyltransferase</fullName>
    </submittedName>
</protein>
<keyword evidence="3" id="KW-1185">Reference proteome</keyword>
<dbReference type="InterPro" id="IPR000182">
    <property type="entry name" value="GNAT_dom"/>
</dbReference>
<evidence type="ECO:0000259" key="1">
    <source>
        <dbReference type="PROSITE" id="PS51186"/>
    </source>
</evidence>
<dbReference type="Pfam" id="PF13527">
    <property type="entry name" value="Acetyltransf_9"/>
    <property type="match status" value="1"/>
</dbReference>
<feature type="domain" description="N-acetyltransferase" evidence="1">
    <location>
        <begin position="3"/>
        <end position="146"/>
    </location>
</feature>
<proteinExistence type="predicted"/>
<evidence type="ECO:0000313" key="2">
    <source>
        <dbReference type="EMBL" id="MBP1044897.1"/>
    </source>
</evidence>
<accession>A0ABS4CEH1</accession>
<dbReference type="Proteomes" id="UP000673375">
    <property type="component" value="Unassembled WGS sequence"/>
</dbReference>
<dbReference type="RefSeq" id="WP_209555691.1">
    <property type="nucleotide sequence ID" value="NZ_JAEDXU010000001.1"/>
</dbReference>
<name>A0ABS4CEH1_9ENTE</name>